<organism evidence="2 3">
    <name type="scientific">Ancylostoma caninum</name>
    <name type="common">Dog hookworm</name>
    <dbReference type="NCBI Taxonomy" id="29170"/>
    <lineage>
        <taxon>Eukaryota</taxon>
        <taxon>Metazoa</taxon>
        <taxon>Ecdysozoa</taxon>
        <taxon>Nematoda</taxon>
        <taxon>Chromadorea</taxon>
        <taxon>Rhabditida</taxon>
        <taxon>Rhabditina</taxon>
        <taxon>Rhabditomorpha</taxon>
        <taxon>Strongyloidea</taxon>
        <taxon>Ancylostomatidae</taxon>
        <taxon>Ancylostomatinae</taxon>
        <taxon>Ancylostoma</taxon>
    </lineage>
</organism>
<comment type="caution">
    <text evidence="2">The sequence shown here is derived from an EMBL/GenBank/DDBJ whole genome shotgun (WGS) entry which is preliminary data.</text>
</comment>
<keyword evidence="3" id="KW-1185">Reference proteome</keyword>
<dbReference type="EMBL" id="JOJR01000002">
    <property type="protein sequence ID" value="RCN53469.1"/>
    <property type="molecule type" value="Genomic_DNA"/>
</dbReference>
<accession>A0A368HCV2</accession>
<evidence type="ECO:0000313" key="2">
    <source>
        <dbReference type="EMBL" id="RCN53469.1"/>
    </source>
</evidence>
<gene>
    <name evidence="2" type="ORF">ANCCAN_00535</name>
</gene>
<reference evidence="2 3" key="1">
    <citation type="submission" date="2014-10" db="EMBL/GenBank/DDBJ databases">
        <title>Draft genome of the hookworm Ancylostoma caninum.</title>
        <authorList>
            <person name="Mitreva M."/>
        </authorList>
    </citation>
    <scope>NUCLEOTIDE SEQUENCE [LARGE SCALE GENOMIC DNA]</scope>
    <source>
        <strain evidence="2 3">Baltimore</strain>
    </source>
</reference>
<dbReference type="Proteomes" id="UP000252519">
    <property type="component" value="Unassembled WGS sequence"/>
</dbReference>
<proteinExistence type="predicted"/>
<feature type="region of interest" description="Disordered" evidence="1">
    <location>
        <begin position="1"/>
        <end position="27"/>
    </location>
</feature>
<feature type="compositionally biased region" description="Basic and acidic residues" evidence="1">
    <location>
        <begin position="1"/>
        <end position="11"/>
    </location>
</feature>
<sequence>MRASKESKVRTSDSAIVPSRSVKHSIM</sequence>
<protein>
    <submittedName>
        <fullName evidence="2">Uncharacterized protein</fullName>
    </submittedName>
</protein>
<name>A0A368HCV2_ANCCA</name>
<dbReference type="AlphaFoldDB" id="A0A368HCV2"/>
<evidence type="ECO:0000313" key="3">
    <source>
        <dbReference type="Proteomes" id="UP000252519"/>
    </source>
</evidence>
<evidence type="ECO:0000256" key="1">
    <source>
        <dbReference type="SAM" id="MobiDB-lite"/>
    </source>
</evidence>